<evidence type="ECO:0000256" key="2">
    <source>
        <dbReference type="ARBA" id="ARBA00022490"/>
    </source>
</evidence>
<feature type="domain" description="Methylated-DNA-[protein]-cysteine S-methyltransferase DNA binding" evidence="9">
    <location>
        <begin position="72"/>
        <end position="155"/>
    </location>
</feature>
<dbReference type="RefSeq" id="WP_206965155.1">
    <property type="nucleotide sequence ID" value="NZ_JAFLVX010000012.1"/>
</dbReference>
<evidence type="ECO:0000256" key="8">
    <source>
        <dbReference type="HAMAP-Rule" id="MF_00772"/>
    </source>
</evidence>
<keyword evidence="12" id="KW-1185">Reference proteome</keyword>
<evidence type="ECO:0000313" key="12">
    <source>
        <dbReference type="Proteomes" id="UP000664857"/>
    </source>
</evidence>
<feature type="active site" description="Nucleophile; methyl group acceptor" evidence="8">
    <location>
        <position position="123"/>
    </location>
</feature>
<keyword evidence="6 8" id="KW-0234">DNA repair</keyword>
<dbReference type="EMBL" id="JAFLVX010000012">
    <property type="protein sequence ID" value="MBO0476218.1"/>
    <property type="molecule type" value="Genomic_DNA"/>
</dbReference>
<sequence>MYVEYGPIKLVIIADDKGITHIDYVKEQPMEENNESIQAKAHLTLAKNELQAYFSNQLVSFTVPIHLTTGTAFQQKVWHALQEIPYGTVVSYQDVAKMIDSPKAQQAVGQANKRNPLPIIIPCHRVIGKNNQLVGYSGSRDEGLVIKQFLLDIENK</sequence>
<name>A0ABS3HR24_9ENTE</name>
<comment type="catalytic activity">
    <reaction evidence="1 8">
        <text>a 4-O-methyl-thymidine in DNA + L-cysteinyl-[protein] = a thymidine in DNA + S-methyl-L-cysteinyl-[protein]</text>
        <dbReference type="Rhea" id="RHEA:53428"/>
        <dbReference type="Rhea" id="RHEA-COMP:10131"/>
        <dbReference type="Rhea" id="RHEA-COMP:10132"/>
        <dbReference type="Rhea" id="RHEA-COMP:13555"/>
        <dbReference type="Rhea" id="RHEA-COMP:13556"/>
        <dbReference type="ChEBI" id="CHEBI:29950"/>
        <dbReference type="ChEBI" id="CHEBI:82612"/>
        <dbReference type="ChEBI" id="CHEBI:137386"/>
        <dbReference type="ChEBI" id="CHEBI:137387"/>
        <dbReference type="EC" id="2.1.1.63"/>
    </reaction>
</comment>
<keyword evidence="5 8" id="KW-0227">DNA damage</keyword>
<protein>
    <recommendedName>
        <fullName evidence="8">Methylated-DNA--protein-cysteine methyltransferase</fullName>
        <ecNumber evidence="8">2.1.1.63</ecNumber>
    </recommendedName>
    <alternativeName>
        <fullName evidence="8">6-O-methylguanine-DNA methyltransferase</fullName>
        <shortName evidence="8">MGMT</shortName>
    </alternativeName>
    <alternativeName>
        <fullName evidence="8">O-6-methylguanine-DNA-alkyltransferase</fullName>
    </alternativeName>
</protein>
<dbReference type="InterPro" id="IPR036388">
    <property type="entry name" value="WH-like_DNA-bd_sf"/>
</dbReference>
<evidence type="ECO:0000256" key="6">
    <source>
        <dbReference type="ARBA" id="ARBA00023204"/>
    </source>
</evidence>
<comment type="catalytic activity">
    <reaction evidence="7 8">
        <text>a 6-O-methyl-2'-deoxyguanosine in DNA + L-cysteinyl-[protein] = S-methyl-L-cysteinyl-[protein] + a 2'-deoxyguanosine in DNA</text>
        <dbReference type="Rhea" id="RHEA:24000"/>
        <dbReference type="Rhea" id="RHEA-COMP:10131"/>
        <dbReference type="Rhea" id="RHEA-COMP:10132"/>
        <dbReference type="Rhea" id="RHEA-COMP:11367"/>
        <dbReference type="Rhea" id="RHEA-COMP:11368"/>
        <dbReference type="ChEBI" id="CHEBI:29950"/>
        <dbReference type="ChEBI" id="CHEBI:82612"/>
        <dbReference type="ChEBI" id="CHEBI:85445"/>
        <dbReference type="ChEBI" id="CHEBI:85448"/>
        <dbReference type="EC" id="2.1.1.63"/>
    </reaction>
</comment>
<comment type="subcellular location">
    <subcellularLocation>
        <location evidence="8">Cytoplasm</location>
    </subcellularLocation>
</comment>
<dbReference type="InterPro" id="IPR014048">
    <property type="entry name" value="MethylDNA_cys_MeTrfase_DNA-bd"/>
</dbReference>
<dbReference type="PROSITE" id="PS00374">
    <property type="entry name" value="MGMT"/>
    <property type="match status" value="1"/>
</dbReference>
<feature type="domain" description="Methylguanine DNA methyltransferase ribonuclease-like" evidence="10">
    <location>
        <begin position="9"/>
        <end position="66"/>
    </location>
</feature>
<comment type="caution">
    <text evidence="11">The sequence shown here is derived from an EMBL/GenBank/DDBJ whole genome shotgun (WGS) entry which is preliminary data.</text>
</comment>
<dbReference type="GO" id="GO:0032259">
    <property type="term" value="P:methylation"/>
    <property type="evidence" value="ECO:0007669"/>
    <property type="project" value="UniProtKB-KW"/>
</dbReference>
<evidence type="ECO:0000256" key="1">
    <source>
        <dbReference type="ARBA" id="ARBA00001286"/>
    </source>
</evidence>
<dbReference type="CDD" id="cd06445">
    <property type="entry name" value="ATase"/>
    <property type="match status" value="1"/>
</dbReference>
<dbReference type="PANTHER" id="PTHR10815">
    <property type="entry name" value="METHYLATED-DNA--PROTEIN-CYSTEINE METHYLTRANSFERASE"/>
    <property type="match status" value="1"/>
</dbReference>
<dbReference type="HAMAP" id="MF_00772">
    <property type="entry name" value="OGT"/>
    <property type="match status" value="1"/>
</dbReference>
<evidence type="ECO:0000313" key="11">
    <source>
        <dbReference type="EMBL" id="MBO0476218.1"/>
    </source>
</evidence>
<dbReference type="PANTHER" id="PTHR10815:SF5">
    <property type="entry name" value="METHYLATED-DNA--PROTEIN-CYSTEINE METHYLTRANSFERASE"/>
    <property type="match status" value="1"/>
</dbReference>
<dbReference type="NCBIfam" id="TIGR00589">
    <property type="entry name" value="ogt"/>
    <property type="match status" value="1"/>
</dbReference>
<dbReference type="Pfam" id="PF02870">
    <property type="entry name" value="Methyltransf_1N"/>
    <property type="match status" value="1"/>
</dbReference>
<comment type="function">
    <text evidence="8">Involved in the cellular defense against the biological effects of O6-methylguanine (O6-MeG) and O4-methylthymine (O4-MeT) in DNA. Repairs the methylated nucleobase in DNA by stoichiometrically transferring the methyl group to a cysteine residue in the enzyme. This is a suicide reaction: the enzyme is irreversibly inactivated.</text>
</comment>
<dbReference type="SUPFAM" id="SSF53155">
    <property type="entry name" value="Methylated DNA-protein cysteine methyltransferase domain"/>
    <property type="match status" value="1"/>
</dbReference>
<evidence type="ECO:0000259" key="10">
    <source>
        <dbReference type="Pfam" id="PF02870"/>
    </source>
</evidence>
<dbReference type="Pfam" id="PF01035">
    <property type="entry name" value="DNA_binding_1"/>
    <property type="match status" value="1"/>
</dbReference>
<dbReference type="Gene3D" id="1.10.10.10">
    <property type="entry name" value="Winged helix-like DNA-binding domain superfamily/Winged helix DNA-binding domain"/>
    <property type="match status" value="1"/>
</dbReference>
<evidence type="ECO:0000256" key="3">
    <source>
        <dbReference type="ARBA" id="ARBA00022603"/>
    </source>
</evidence>
<dbReference type="InterPro" id="IPR001497">
    <property type="entry name" value="MethylDNA_cys_MeTrfase_AS"/>
</dbReference>
<dbReference type="GO" id="GO:0003908">
    <property type="term" value="F:methylated-DNA-[protein]-cysteine S-methyltransferase activity"/>
    <property type="evidence" value="ECO:0007669"/>
    <property type="project" value="UniProtKB-EC"/>
</dbReference>
<organism evidence="11 12">
    <name type="scientific">Candidatus Vagococcus giribetii</name>
    <dbReference type="NCBI Taxonomy" id="2230876"/>
    <lineage>
        <taxon>Bacteria</taxon>
        <taxon>Bacillati</taxon>
        <taxon>Bacillota</taxon>
        <taxon>Bacilli</taxon>
        <taxon>Lactobacillales</taxon>
        <taxon>Enterococcaceae</taxon>
        <taxon>Vagococcus</taxon>
    </lineage>
</organism>
<gene>
    <name evidence="11" type="ORF">DOK76_03995</name>
</gene>
<accession>A0ABS3HR24</accession>
<dbReference type="InterPro" id="IPR008332">
    <property type="entry name" value="MethylG_MeTrfase_N"/>
</dbReference>
<evidence type="ECO:0000256" key="4">
    <source>
        <dbReference type="ARBA" id="ARBA00022679"/>
    </source>
</evidence>
<dbReference type="InterPro" id="IPR036631">
    <property type="entry name" value="MGMT_N_sf"/>
</dbReference>
<keyword evidence="2 8" id="KW-0963">Cytoplasm</keyword>
<evidence type="ECO:0000259" key="9">
    <source>
        <dbReference type="Pfam" id="PF01035"/>
    </source>
</evidence>
<dbReference type="Proteomes" id="UP000664857">
    <property type="component" value="Unassembled WGS sequence"/>
</dbReference>
<dbReference type="SUPFAM" id="SSF46767">
    <property type="entry name" value="Methylated DNA-protein cysteine methyltransferase, C-terminal domain"/>
    <property type="match status" value="1"/>
</dbReference>
<keyword evidence="4 8" id="KW-0808">Transferase</keyword>
<dbReference type="InterPro" id="IPR036217">
    <property type="entry name" value="MethylDNA_cys_MeTrfase_DNAb"/>
</dbReference>
<reference evidence="11 12" key="1">
    <citation type="submission" date="2021-03" db="EMBL/GenBank/DDBJ databases">
        <title>Enterococcal diversity collection.</title>
        <authorList>
            <person name="Gilmore M.S."/>
            <person name="Schwartzman J."/>
            <person name="Van Tyne D."/>
            <person name="Martin M."/>
            <person name="Earl A.M."/>
            <person name="Manson A.L."/>
            <person name="Straub T."/>
            <person name="Salamzade R."/>
            <person name="Saavedra J."/>
            <person name="Lebreton F."/>
            <person name="Prichula J."/>
            <person name="Schaufler K."/>
            <person name="Gaca A."/>
            <person name="Sgardioli B."/>
            <person name="Wagenaar J."/>
            <person name="Strong T."/>
        </authorList>
    </citation>
    <scope>NUCLEOTIDE SEQUENCE [LARGE SCALE GENOMIC DNA]</scope>
    <source>
        <strain evidence="11 12">DIV0080</strain>
    </source>
</reference>
<comment type="similarity">
    <text evidence="8">Belongs to the MGMT family.</text>
</comment>
<proteinExistence type="inferred from homology"/>
<evidence type="ECO:0000256" key="7">
    <source>
        <dbReference type="ARBA" id="ARBA00049348"/>
    </source>
</evidence>
<dbReference type="InterPro" id="IPR023546">
    <property type="entry name" value="MGMT"/>
</dbReference>
<comment type="miscellaneous">
    <text evidence="8">This enzyme catalyzes only one turnover and therefore is not strictly catalytic. According to one definition, an enzyme is a biocatalyst that acts repeatedly and over many reaction cycles.</text>
</comment>
<dbReference type="EC" id="2.1.1.63" evidence="8"/>
<dbReference type="Gene3D" id="3.30.160.70">
    <property type="entry name" value="Methylated DNA-protein cysteine methyltransferase domain"/>
    <property type="match status" value="1"/>
</dbReference>
<evidence type="ECO:0000256" key="5">
    <source>
        <dbReference type="ARBA" id="ARBA00022763"/>
    </source>
</evidence>
<keyword evidence="3 8" id="KW-0489">Methyltransferase</keyword>